<dbReference type="GO" id="GO:0005634">
    <property type="term" value="C:nucleus"/>
    <property type="evidence" value="ECO:0007669"/>
    <property type="project" value="TreeGrafter"/>
</dbReference>
<dbReference type="Gene3D" id="1.10.238.10">
    <property type="entry name" value="EF-hand"/>
    <property type="match status" value="1"/>
</dbReference>
<evidence type="ECO:0000256" key="1">
    <source>
        <dbReference type="ARBA" id="ARBA00023054"/>
    </source>
</evidence>
<dbReference type="Pfam" id="PF19256">
    <property type="entry name" value="LAIKA"/>
    <property type="match status" value="1"/>
</dbReference>
<feature type="region of interest" description="Disordered" evidence="2">
    <location>
        <begin position="20"/>
        <end position="54"/>
    </location>
</feature>
<organism evidence="4 5">
    <name type="scientific">Ostreobium quekettii</name>
    <dbReference type="NCBI Taxonomy" id="121088"/>
    <lineage>
        <taxon>Eukaryota</taxon>
        <taxon>Viridiplantae</taxon>
        <taxon>Chlorophyta</taxon>
        <taxon>core chlorophytes</taxon>
        <taxon>Ulvophyceae</taxon>
        <taxon>TCBD clade</taxon>
        <taxon>Bryopsidales</taxon>
        <taxon>Ostreobineae</taxon>
        <taxon>Ostreobiaceae</taxon>
        <taxon>Ostreobium</taxon>
    </lineage>
</organism>
<sequence>MEGAFSGGYQMYGQQQGAQVARYAQAGQQQPHQRQQQQGQQAQAQQQAHAQAQGQAQQQQTQQAAYGGGAFQAQQVQALQQQGYTVLQAAGAQGAAGTTAMLSGMPGYTMQAAKGAGAATSQAVPAASGQYQDQAGKLQSLYQQGAQLQIGQLQGVAQTQLYGQKATTGAGLGGAQQTVGAQQLSQAGVQVLQQLAQQPNAQAGYGAAAQAVHVVQQKAPSQGAGQYQYSTPTNASYGTMQKATGFSAVDRAPGAQITGQYGGSSQQQQRQQYDRAGRGTYGSVQQQSRAGMGVGRSMGGRDAGHGMRGMYGGGMGMNSVRPAMYTPGGGGRGYGQSASGYGRSGGWPERDRGGYDRLKGRMDDRSKDRGPRMPFDDRGPRHGHDADRDRDRYRDRDRDRPRERYERDHRDARDRDRDHRDHHDRERDRKSPPPRYSRTDKRDDRKDGSVLHRDAQGMSLPPSSKPFSGPPTSREPIAAKDAKTSHSSPAHRPPPEYGVRVPHNSFVTCERDYTNISRRYSHLYISADFTKLVSCWTKIEEKLGSLGCRLFPLDRPAKFENTMGILEPEAEFVPPTAKCPPRDGQTSWKTKVVPLSGLDSQQKMNVLRGSHNEGGTTMAKSLKFLAVREEDEKHHRSGIMCLGGPWDAKLDGDNPEKNPQALINSCIRHVKAQADLDLSVCTQWVRFCEIHFQREMPDGTEASEVTVVFLVDVDKCLPDQESWPDVWKERLEWKKAKKISEDAEKQDEAPTKGANGHGTEAALSAKETDQMVTDAKEGVTKAAEPGVEAAKDKEVMTDAPAAEEVEDGNPKEGTVGSMAEGVTTNVEEPGVSEGADEEMTDATKANGEVKAAEGGTHSTEAVTEANTANDEAAKADPAGAADKKVEEPKAQQEEPPPKETSILVKARNTTALKLRTMTISLDGLLDYDEGDKEEATFELSLFAEGFHEMLMRDYGLIILEALESERAAARLRKQEEQKRKKEEEAEAAMKDTKDEERVAKRVKTEYGVKTMEAEPAPQEEQQIETKEETSDAAIDITTCTAEGAKPGNEADGQPVDVAQSKETIEGLDGDGKADPAEEGARAEGTGGDVEMDRGEAEGAVGDGAEDDGKHGEVGAKAAEGGEVADKAKEGAKASTKEMEQADASGKQKEAEVKEAKKKKRYRVDEKLLMAFRYFDRTGCGYIKSEDLRRMLHNLGRSMPPRTVRDLVANVVDRSSRYKDRDTRVYYRDLTDKEIVEEEKVAA</sequence>
<dbReference type="EMBL" id="CAJHUC010003103">
    <property type="protein sequence ID" value="CAD7705365.1"/>
    <property type="molecule type" value="Genomic_DNA"/>
</dbReference>
<feature type="region of interest" description="Disordered" evidence="2">
    <location>
        <begin position="254"/>
        <end position="306"/>
    </location>
</feature>
<proteinExistence type="predicted"/>
<feature type="compositionally biased region" description="Basic and acidic residues" evidence="2">
    <location>
        <begin position="348"/>
        <end position="455"/>
    </location>
</feature>
<keyword evidence="5" id="KW-1185">Reference proteome</keyword>
<dbReference type="InterPro" id="IPR025224">
    <property type="entry name" value="CCAR1/CCAR2"/>
</dbReference>
<comment type="caution">
    <text evidence="4">The sequence shown here is derived from an EMBL/GenBank/DDBJ whole genome shotgun (WGS) entry which is preliminary data.</text>
</comment>
<evidence type="ECO:0000313" key="4">
    <source>
        <dbReference type="EMBL" id="CAD7705365.1"/>
    </source>
</evidence>
<protein>
    <recommendedName>
        <fullName evidence="3">EF-hand domain-containing protein</fullName>
    </recommendedName>
</protein>
<dbReference type="GO" id="GO:0005509">
    <property type="term" value="F:calcium ion binding"/>
    <property type="evidence" value="ECO:0007669"/>
    <property type="project" value="InterPro"/>
</dbReference>
<dbReference type="PANTHER" id="PTHR14304:SF11">
    <property type="entry name" value="SAP DOMAIN-CONTAINING PROTEIN"/>
    <property type="match status" value="1"/>
</dbReference>
<dbReference type="GO" id="GO:0006355">
    <property type="term" value="P:regulation of DNA-templated transcription"/>
    <property type="evidence" value="ECO:0007669"/>
    <property type="project" value="InterPro"/>
</dbReference>
<feature type="region of interest" description="Disordered" evidence="2">
    <location>
        <begin position="1041"/>
        <end position="1156"/>
    </location>
</feature>
<dbReference type="InterPro" id="IPR002048">
    <property type="entry name" value="EF_hand_dom"/>
</dbReference>
<feature type="domain" description="EF-hand" evidence="3">
    <location>
        <begin position="1162"/>
        <end position="1197"/>
    </location>
</feature>
<dbReference type="SMART" id="SM01122">
    <property type="entry name" value="DBC1"/>
    <property type="match status" value="1"/>
</dbReference>
<dbReference type="InterPro" id="IPR025954">
    <property type="entry name" value="DBC1/CARP1_inactive_NUDIX"/>
</dbReference>
<feature type="compositionally biased region" description="Polar residues" evidence="2">
    <location>
        <begin position="856"/>
        <end position="867"/>
    </location>
</feature>
<dbReference type="SUPFAM" id="SSF47473">
    <property type="entry name" value="EF-hand"/>
    <property type="match status" value="1"/>
</dbReference>
<evidence type="ECO:0000256" key="2">
    <source>
        <dbReference type="SAM" id="MobiDB-lite"/>
    </source>
</evidence>
<dbReference type="InterPro" id="IPR045353">
    <property type="entry name" value="LAIKA"/>
</dbReference>
<dbReference type="Pfam" id="PF14443">
    <property type="entry name" value="DBC1"/>
    <property type="match status" value="1"/>
</dbReference>
<feature type="compositionally biased region" description="Basic and acidic residues" evidence="2">
    <location>
        <begin position="1069"/>
        <end position="1081"/>
    </location>
</feature>
<evidence type="ECO:0000313" key="5">
    <source>
        <dbReference type="Proteomes" id="UP000708148"/>
    </source>
</evidence>
<feature type="region of interest" description="Disordered" evidence="2">
    <location>
        <begin position="738"/>
        <end position="817"/>
    </location>
</feature>
<feature type="compositionally biased region" description="Basic and acidic residues" evidence="2">
    <location>
        <begin position="881"/>
        <end position="897"/>
    </location>
</feature>
<feature type="region of interest" description="Disordered" evidence="2">
    <location>
        <begin position="973"/>
        <end position="996"/>
    </location>
</feature>
<dbReference type="InterPro" id="IPR011992">
    <property type="entry name" value="EF-hand-dom_pair"/>
</dbReference>
<feature type="region of interest" description="Disordered" evidence="2">
    <location>
        <begin position="328"/>
        <end position="499"/>
    </location>
</feature>
<feature type="region of interest" description="Disordered" evidence="2">
    <location>
        <begin position="850"/>
        <end position="899"/>
    </location>
</feature>
<dbReference type="AlphaFoldDB" id="A0A8S1JIZ3"/>
<gene>
    <name evidence="4" type="ORF">OSTQU699_LOCUS10720</name>
</gene>
<feature type="compositionally biased region" description="Basic and acidic residues" evidence="2">
    <location>
        <begin position="1123"/>
        <end position="1154"/>
    </location>
</feature>
<reference evidence="4" key="1">
    <citation type="submission" date="2020-12" db="EMBL/GenBank/DDBJ databases">
        <authorList>
            <person name="Iha C."/>
        </authorList>
    </citation>
    <scope>NUCLEOTIDE SEQUENCE</scope>
</reference>
<dbReference type="PANTHER" id="PTHR14304">
    <property type="entry name" value="CELL DIVISION CYCLE AND APOPTOSIS REGULATOR PROTEIN"/>
    <property type="match status" value="1"/>
</dbReference>
<feature type="compositionally biased region" description="Basic and acidic residues" evidence="2">
    <location>
        <begin position="738"/>
        <end position="750"/>
    </location>
</feature>
<dbReference type="Proteomes" id="UP000708148">
    <property type="component" value="Unassembled WGS sequence"/>
</dbReference>
<feature type="compositionally biased region" description="Low complexity" evidence="2">
    <location>
        <begin position="24"/>
        <end position="54"/>
    </location>
</feature>
<evidence type="ECO:0000259" key="3">
    <source>
        <dbReference type="PROSITE" id="PS50222"/>
    </source>
</evidence>
<dbReference type="PROSITE" id="PS50222">
    <property type="entry name" value="EF_HAND_2"/>
    <property type="match status" value="1"/>
</dbReference>
<feature type="compositionally biased region" description="Basic and acidic residues" evidence="2">
    <location>
        <begin position="766"/>
        <end position="779"/>
    </location>
</feature>
<name>A0A8S1JIZ3_9CHLO</name>
<feature type="region of interest" description="Disordered" evidence="2">
    <location>
        <begin position="1011"/>
        <end position="1030"/>
    </location>
</feature>
<accession>A0A8S1JIZ3</accession>
<keyword evidence="1" id="KW-0175">Coiled coil</keyword>
<dbReference type="OrthoDB" id="21006at2759"/>